<dbReference type="InterPro" id="IPR053142">
    <property type="entry name" value="PchR_regulatory_protein"/>
</dbReference>
<dbReference type="PANTHER" id="PTHR47893:SF1">
    <property type="entry name" value="REGULATORY PROTEIN PCHR"/>
    <property type="match status" value="1"/>
</dbReference>
<dbReference type="InterPro" id="IPR018060">
    <property type="entry name" value="HTH_AraC"/>
</dbReference>
<dbReference type="Proteomes" id="UP000738517">
    <property type="component" value="Unassembled WGS sequence"/>
</dbReference>
<dbReference type="InterPro" id="IPR009057">
    <property type="entry name" value="Homeodomain-like_sf"/>
</dbReference>
<keyword evidence="1" id="KW-0805">Transcription regulation</keyword>
<dbReference type="PANTHER" id="PTHR47893">
    <property type="entry name" value="REGULATORY PROTEIN PCHR"/>
    <property type="match status" value="1"/>
</dbReference>
<sequence>MCSNDFTVLPLDQMSQQYQSEEKNIIIQPGLAVSICHSNCNCLNASFPSDDKYIHLNYLLEGCFKARIRDTLIELNEGDAIMGFSCGEPFHLMNSPSFCNLDIMVTPELLATLAENHFLDIDLNDVDFFIKPPCNNIKLKSTASHIASLVERPTCKLLLHSAVLEFIHWQLDAFKAKHSSQGLSIREKYQLESARSYLLKDLSIAPTIADIANVVGLNQCKLKKGFKHLYGNSIYAHFQKERMKKAMQLLKDNNVTETAMILGYSNVSHFSAAFSKEFNIKPKEARKEIIPSNKQCA</sequence>
<protein>
    <submittedName>
        <fullName evidence="5">AraC family transcriptional regulator</fullName>
    </submittedName>
</protein>
<keyword evidence="3" id="KW-0804">Transcription</keyword>
<comment type="caution">
    <text evidence="5">The sequence shown here is derived from an EMBL/GenBank/DDBJ whole genome shotgun (WGS) entry which is preliminary data.</text>
</comment>
<dbReference type="PROSITE" id="PS00041">
    <property type="entry name" value="HTH_ARAC_FAMILY_1"/>
    <property type="match status" value="1"/>
</dbReference>
<evidence type="ECO:0000313" key="5">
    <source>
        <dbReference type="EMBL" id="NBI52458.1"/>
    </source>
</evidence>
<evidence type="ECO:0000313" key="6">
    <source>
        <dbReference type="Proteomes" id="UP000738517"/>
    </source>
</evidence>
<dbReference type="Pfam" id="PF12833">
    <property type="entry name" value="HTH_18"/>
    <property type="match status" value="1"/>
</dbReference>
<dbReference type="SUPFAM" id="SSF46689">
    <property type="entry name" value="Homeodomain-like"/>
    <property type="match status" value="1"/>
</dbReference>
<keyword evidence="2" id="KW-0238">DNA-binding</keyword>
<dbReference type="InterPro" id="IPR018062">
    <property type="entry name" value="HTH_AraC-typ_CS"/>
</dbReference>
<dbReference type="EMBL" id="RSEJ01000006">
    <property type="protein sequence ID" value="NBI52458.1"/>
    <property type="molecule type" value="Genomic_DNA"/>
</dbReference>
<dbReference type="PROSITE" id="PS01124">
    <property type="entry name" value="HTH_ARAC_FAMILY_2"/>
    <property type="match status" value="1"/>
</dbReference>
<feature type="domain" description="HTH araC/xylS-type" evidence="4">
    <location>
        <begin position="192"/>
        <end position="288"/>
    </location>
</feature>
<organism evidence="5 6">
    <name type="scientific">Photobacterium alginatilyticum</name>
    <dbReference type="NCBI Taxonomy" id="1775171"/>
    <lineage>
        <taxon>Bacteria</taxon>
        <taxon>Pseudomonadati</taxon>
        <taxon>Pseudomonadota</taxon>
        <taxon>Gammaproteobacteria</taxon>
        <taxon>Vibrionales</taxon>
        <taxon>Vibrionaceae</taxon>
        <taxon>Photobacterium</taxon>
    </lineage>
</organism>
<keyword evidence="6" id="KW-1185">Reference proteome</keyword>
<evidence type="ECO:0000256" key="1">
    <source>
        <dbReference type="ARBA" id="ARBA00023015"/>
    </source>
</evidence>
<name>A0ABW9YGR8_9GAMM</name>
<accession>A0ABW9YGR8</accession>
<proteinExistence type="predicted"/>
<gene>
    <name evidence="5" type="ORF">EIZ48_07720</name>
</gene>
<reference evidence="5 6" key="1">
    <citation type="journal article" date="2017" name="Int. J. Syst. Evol. Microbiol.">
        <title>Photobacterium alginatilyticum sp. nov., a marine bacterium isolated from bottom seawater.</title>
        <authorList>
            <person name="Wang X."/>
            <person name="Wang Y."/>
            <person name="Yang X."/>
            <person name="Sun H."/>
            <person name="Li B."/>
            <person name="Zhang X.H."/>
        </authorList>
    </citation>
    <scope>NUCLEOTIDE SEQUENCE [LARGE SCALE GENOMIC DNA]</scope>
    <source>
        <strain evidence="5 6">P03D4</strain>
    </source>
</reference>
<evidence type="ECO:0000256" key="2">
    <source>
        <dbReference type="ARBA" id="ARBA00023125"/>
    </source>
</evidence>
<evidence type="ECO:0000256" key="3">
    <source>
        <dbReference type="ARBA" id="ARBA00023163"/>
    </source>
</evidence>
<evidence type="ECO:0000259" key="4">
    <source>
        <dbReference type="PROSITE" id="PS01124"/>
    </source>
</evidence>
<dbReference type="RefSeq" id="WP_160649842.1">
    <property type="nucleotide sequence ID" value="NZ_RSEJ01000006.1"/>
</dbReference>
<dbReference type="Gene3D" id="1.10.10.60">
    <property type="entry name" value="Homeodomain-like"/>
    <property type="match status" value="1"/>
</dbReference>
<dbReference type="SMART" id="SM00342">
    <property type="entry name" value="HTH_ARAC"/>
    <property type="match status" value="1"/>
</dbReference>